<feature type="transmembrane region" description="Helical" evidence="1">
    <location>
        <begin position="5"/>
        <end position="21"/>
    </location>
</feature>
<feature type="transmembrane region" description="Helical" evidence="1">
    <location>
        <begin position="102"/>
        <end position="126"/>
    </location>
</feature>
<dbReference type="OrthoDB" id="10258440at2759"/>
<keyword evidence="4" id="KW-1185">Reference proteome</keyword>
<dbReference type="Proteomes" id="UP000215902">
    <property type="component" value="Unassembled WGS sequence"/>
</dbReference>
<dbReference type="AlphaFoldDB" id="A0A267GC62"/>
<reference evidence="3 4" key="1">
    <citation type="submission" date="2017-06" db="EMBL/GenBank/DDBJ databases">
        <title>A platform for efficient transgenesis in Macrostomum lignano, a flatworm model organism for stem cell research.</title>
        <authorList>
            <person name="Berezikov E."/>
        </authorList>
    </citation>
    <scope>NUCLEOTIDE SEQUENCE [LARGE SCALE GENOMIC DNA]</scope>
    <source>
        <strain evidence="3">DV1</strain>
        <tissue evidence="3">Whole organism</tissue>
    </source>
</reference>
<accession>A0A267GC62</accession>
<keyword evidence="1" id="KW-0472">Membrane</keyword>
<feature type="non-terminal residue" evidence="3">
    <location>
        <position position="1"/>
    </location>
</feature>
<organism evidence="3 4">
    <name type="scientific">Macrostomum lignano</name>
    <dbReference type="NCBI Taxonomy" id="282301"/>
    <lineage>
        <taxon>Eukaryota</taxon>
        <taxon>Metazoa</taxon>
        <taxon>Spiralia</taxon>
        <taxon>Lophotrochozoa</taxon>
        <taxon>Platyhelminthes</taxon>
        <taxon>Rhabditophora</taxon>
        <taxon>Macrostomorpha</taxon>
        <taxon>Macrostomida</taxon>
        <taxon>Macrostomidae</taxon>
        <taxon>Macrostomum</taxon>
    </lineage>
</organism>
<name>A0A267GC62_9PLAT</name>
<keyword evidence="1" id="KW-1133">Transmembrane helix</keyword>
<dbReference type="EMBL" id="NIVC01000413">
    <property type="protein sequence ID" value="PAA83603.1"/>
    <property type="molecule type" value="Genomic_DNA"/>
</dbReference>
<evidence type="ECO:0000313" key="3">
    <source>
        <dbReference type="EMBL" id="PAA83603.1"/>
    </source>
</evidence>
<feature type="transmembrane region" description="Helical" evidence="1">
    <location>
        <begin position="27"/>
        <end position="52"/>
    </location>
</feature>
<sequence>GQVLLSYLLHMVFLIFLVLRLETRINWAWPLIFTPLFAFDLAGLIIAITMTLRQCCCSDRPVSQLRLLLCRSPGFITLLCKLAGELTLSLFAQGLLPDGASLYAVLAPFFCLLSVAIADLLARLVFIYQEVAPQSV</sequence>
<protein>
    <submittedName>
        <fullName evidence="3">Uncharacterized protein</fullName>
    </submittedName>
</protein>
<gene>
    <name evidence="2" type="ORF">BOX15_Mlig005668g1</name>
    <name evidence="3" type="ORF">BOX15_Mlig016744g3</name>
</gene>
<comment type="caution">
    <text evidence="3">The sequence shown here is derived from an EMBL/GenBank/DDBJ whole genome shotgun (WGS) entry which is preliminary data.</text>
</comment>
<proteinExistence type="predicted"/>
<evidence type="ECO:0000313" key="4">
    <source>
        <dbReference type="Proteomes" id="UP000215902"/>
    </source>
</evidence>
<keyword evidence="1" id="KW-0812">Transmembrane</keyword>
<evidence type="ECO:0000256" key="1">
    <source>
        <dbReference type="SAM" id="Phobius"/>
    </source>
</evidence>
<dbReference type="EMBL" id="NIVC01001035">
    <property type="protein sequence ID" value="PAA73124.1"/>
    <property type="molecule type" value="Genomic_DNA"/>
</dbReference>
<evidence type="ECO:0000313" key="2">
    <source>
        <dbReference type="EMBL" id="PAA73124.1"/>
    </source>
</evidence>